<name>A0ABY2PBD0_9ACTN</name>
<feature type="region of interest" description="Disordered" evidence="1">
    <location>
        <begin position="1"/>
        <end position="32"/>
    </location>
</feature>
<organism evidence="2 3">
    <name type="scientific">Streptomyces rhizosphaericola</name>
    <dbReference type="NCBI Taxonomy" id="2564098"/>
    <lineage>
        <taxon>Bacteria</taxon>
        <taxon>Bacillati</taxon>
        <taxon>Actinomycetota</taxon>
        <taxon>Actinomycetes</taxon>
        <taxon>Kitasatosporales</taxon>
        <taxon>Streptomycetaceae</taxon>
        <taxon>Streptomyces</taxon>
    </lineage>
</organism>
<protein>
    <submittedName>
        <fullName evidence="2">ATP/GTP-binding protein</fullName>
    </submittedName>
</protein>
<accession>A0ABY2PBD0</accession>
<reference evidence="2 3" key="1">
    <citation type="submission" date="2019-04" db="EMBL/GenBank/DDBJ databases">
        <title>Streptomyces rhizosphaericola sp. nov., an actinobacterium isolated from the wheat rhizosphere.</title>
        <authorList>
            <person name="Vargas Hoyos H.A."/>
            <person name="Santos S.N."/>
            <person name="Genuario D.B."/>
            <person name="Melo I.S."/>
            <person name="Da Silva L.J."/>
            <person name="Da Silva F.S.P."/>
            <person name="Zucchi T.D."/>
        </authorList>
    </citation>
    <scope>NUCLEOTIDE SEQUENCE [LARGE SCALE GENOMIC DNA]</scope>
    <source>
        <strain evidence="2 3">1AS2c</strain>
    </source>
</reference>
<gene>
    <name evidence="2" type="ORF">E5Z02_21740</name>
</gene>
<evidence type="ECO:0000313" key="2">
    <source>
        <dbReference type="EMBL" id="TGZ06675.1"/>
    </source>
</evidence>
<feature type="compositionally biased region" description="Low complexity" evidence="1">
    <location>
        <begin position="1"/>
        <end position="26"/>
    </location>
</feature>
<dbReference type="EMBL" id="SRZK01000231">
    <property type="protein sequence ID" value="TGZ06675.1"/>
    <property type="molecule type" value="Genomic_DNA"/>
</dbReference>
<evidence type="ECO:0000313" key="3">
    <source>
        <dbReference type="Proteomes" id="UP000306274"/>
    </source>
</evidence>
<keyword evidence="3" id="KW-1185">Reference proteome</keyword>
<dbReference type="Proteomes" id="UP000306274">
    <property type="component" value="Unassembled WGS sequence"/>
</dbReference>
<proteinExistence type="predicted"/>
<comment type="caution">
    <text evidence="2">The sequence shown here is derived from an EMBL/GenBank/DDBJ whole genome shotgun (WGS) entry which is preliminary data.</text>
</comment>
<feature type="non-terminal residue" evidence="2">
    <location>
        <position position="1"/>
    </location>
</feature>
<evidence type="ECO:0000256" key="1">
    <source>
        <dbReference type="SAM" id="MobiDB-lite"/>
    </source>
</evidence>
<sequence length="32" mass="2808">LRAPGADAPGAAVPGSAVPAGALAGPTPEATP</sequence>